<evidence type="ECO:0000256" key="4">
    <source>
        <dbReference type="ARBA" id="ARBA00023143"/>
    </source>
</evidence>
<evidence type="ECO:0000256" key="5">
    <source>
        <dbReference type="SAM" id="SignalP"/>
    </source>
</evidence>
<feature type="signal peptide" evidence="5">
    <location>
        <begin position="1"/>
        <end position="20"/>
    </location>
</feature>
<proteinExistence type="predicted"/>
<organism evidence="6 7">
    <name type="scientific">Symmachiella dynata</name>
    <dbReference type="NCBI Taxonomy" id="2527995"/>
    <lineage>
        <taxon>Bacteria</taxon>
        <taxon>Pseudomonadati</taxon>
        <taxon>Planctomycetota</taxon>
        <taxon>Planctomycetia</taxon>
        <taxon>Planctomycetales</taxon>
        <taxon>Planctomycetaceae</taxon>
        <taxon>Symmachiella</taxon>
    </lineage>
</organism>
<keyword evidence="7" id="KW-1185">Reference proteome</keyword>
<protein>
    <submittedName>
        <fullName evidence="6">Flagellar P-ring protein</fullName>
    </submittedName>
</protein>
<sequence length="387" mass="41189" precursor="true">MNTLLRFAGLLSLTALIVSAPLSSVSGAVRVRDICTILGQEETQLTGLGMVTGLEGTGDSKFGPTYKALRTMLGSLNDRDPRKNAIDIKGLLGSKNVALVIVSATVPARGVKRGQKIDCMVTAVGSAKSLRGGQLVMTPLSDVRNEYTMAVAAGAVRIHGEESKTKGSISFGVEIKQNFTADVIYDIGDGGQRRPGFYLLLDPSRAGFQLASVVADSVNEDTKQEAASFGRRDIADFELQQRLARVRDAGTIAVAIPPSYRDDPEAFIAIVLDVRIESATTEARVIVNKSTNTVVISGEVELSPVIVTHKGLKIEVTEDDVARIDAFVALVDDQPGQNGVAIASQDKKLAQLLGAMEQLKLPAADIIDVILSLEKSGRLHARVIVVE</sequence>
<dbReference type="EMBL" id="CP036276">
    <property type="protein sequence ID" value="QDU43069.1"/>
    <property type="molecule type" value="Genomic_DNA"/>
</dbReference>
<keyword evidence="6" id="KW-0966">Cell projection</keyword>
<dbReference type="RefSeq" id="WP_197533763.1">
    <property type="nucleotide sequence ID" value="NZ_CAXBED010000009.1"/>
</dbReference>
<keyword evidence="6" id="KW-0969">Cilium</keyword>
<dbReference type="Pfam" id="PF02119">
    <property type="entry name" value="FlgI"/>
    <property type="match status" value="1"/>
</dbReference>
<keyword evidence="6" id="KW-0282">Flagellum</keyword>
<dbReference type="KEGG" id="sdyn:Mal52_15400"/>
<evidence type="ECO:0000313" key="6">
    <source>
        <dbReference type="EMBL" id="QDU43069.1"/>
    </source>
</evidence>
<reference evidence="6 7" key="1">
    <citation type="submission" date="2019-02" db="EMBL/GenBank/DDBJ databases">
        <title>Deep-cultivation of Planctomycetes and their phenomic and genomic characterization uncovers novel biology.</title>
        <authorList>
            <person name="Wiegand S."/>
            <person name="Jogler M."/>
            <person name="Boedeker C."/>
            <person name="Pinto D."/>
            <person name="Vollmers J."/>
            <person name="Rivas-Marin E."/>
            <person name="Kohn T."/>
            <person name="Peeters S.H."/>
            <person name="Heuer A."/>
            <person name="Rast P."/>
            <person name="Oberbeckmann S."/>
            <person name="Bunk B."/>
            <person name="Jeske O."/>
            <person name="Meyerdierks A."/>
            <person name="Storesund J.E."/>
            <person name="Kallscheuer N."/>
            <person name="Luecker S."/>
            <person name="Lage O.M."/>
            <person name="Pohl T."/>
            <person name="Merkel B.J."/>
            <person name="Hornburger P."/>
            <person name="Mueller R.-W."/>
            <person name="Bruemmer F."/>
            <person name="Labrenz M."/>
            <person name="Spormann A.M."/>
            <person name="Op den Camp H."/>
            <person name="Overmann J."/>
            <person name="Amann R."/>
            <person name="Jetten M.S.M."/>
            <person name="Mascher T."/>
            <person name="Medema M.H."/>
            <person name="Devos D.P."/>
            <person name="Kaster A.-K."/>
            <person name="Ovreas L."/>
            <person name="Rohde M."/>
            <person name="Galperin M.Y."/>
            <person name="Jogler C."/>
        </authorList>
    </citation>
    <scope>NUCLEOTIDE SEQUENCE [LARGE SCALE GENOMIC DNA]</scope>
    <source>
        <strain evidence="6 7">Mal52</strain>
    </source>
</reference>
<dbReference type="InterPro" id="IPR001782">
    <property type="entry name" value="Flag_FlgI"/>
</dbReference>
<gene>
    <name evidence="6" type="primary">flgI</name>
    <name evidence="6" type="ORF">Mal52_15400</name>
</gene>
<feature type="chain" id="PRO_5022109387" evidence="5">
    <location>
        <begin position="21"/>
        <end position="387"/>
    </location>
</feature>
<dbReference type="Proteomes" id="UP000319383">
    <property type="component" value="Chromosome"/>
</dbReference>
<dbReference type="PRINTS" id="PR01010">
    <property type="entry name" value="FLGPRINGFLGI"/>
</dbReference>
<dbReference type="GO" id="GO:0030288">
    <property type="term" value="C:outer membrane-bounded periplasmic space"/>
    <property type="evidence" value="ECO:0007669"/>
    <property type="project" value="InterPro"/>
</dbReference>
<evidence type="ECO:0000256" key="2">
    <source>
        <dbReference type="ARBA" id="ARBA00004117"/>
    </source>
</evidence>
<comment type="function">
    <text evidence="1">Assembles around the rod to form the L-ring and probably protects the motor/basal body from shearing forces during rotation.</text>
</comment>
<keyword evidence="3 5" id="KW-0732">Signal</keyword>
<name>A0A517ZKP9_9PLAN</name>
<dbReference type="GO" id="GO:0005198">
    <property type="term" value="F:structural molecule activity"/>
    <property type="evidence" value="ECO:0007669"/>
    <property type="project" value="InterPro"/>
</dbReference>
<evidence type="ECO:0000313" key="7">
    <source>
        <dbReference type="Proteomes" id="UP000319383"/>
    </source>
</evidence>
<dbReference type="GO" id="GO:0071973">
    <property type="term" value="P:bacterial-type flagellum-dependent cell motility"/>
    <property type="evidence" value="ECO:0007669"/>
    <property type="project" value="InterPro"/>
</dbReference>
<dbReference type="AlphaFoldDB" id="A0A517ZKP9"/>
<dbReference type="GO" id="GO:0009428">
    <property type="term" value="C:bacterial-type flagellum basal body, distal rod, P ring"/>
    <property type="evidence" value="ECO:0007669"/>
    <property type="project" value="InterPro"/>
</dbReference>
<evidence type="ECO:0000256" key="1">
    <source>
        <dbReference type="ARBA" id="ARBA00002591"/>
    </source>
</evidence>
<dbReference type="PANTHER" id="PTHR30381">
    <property type="entry name" value="FLAGELLAR P-RING PERIPLASMIC PROTEIN FLGI"/>
    <property type="match status" value="1"/>
</dbReference>
<keyword evidence="4" id="KW-0975">Bacterial flagellum</keyword>
<dbReference type="PANTHER" id="PTHR30381:SF0">
    <property type="entry name" value="FLAGELLAR P-RING PROTEIN"/>
    <property type="match status" value="1"/>
</dbReference>
<accession>A0A517ZKP9</accession>
<evidence type="ECO:0000256" key="3">
    <source>
        <dbReference type="ARBA" id="ARBA00022729"/>
    </source>
</evidence>
<comment type="subcellular location">
    <subcellularLocation>
        <location evidence="2">Bacterial flagellum basal body</location>
    </subcellularLocation>
</comment>